<dbReference type="Proteomes" id="UP000217696">
    <property type="component" value="Chromosome"/>
</dbReference>
<organism evidence="1 2">
    <name type="scientific">Aneurinibacillus soli</name>
    <dbReference type="NCBI Taxonomy" id="1500254"/>
    <lineage>
        <taxon>Bacteria</taxon>
        <taxon>Bacillati</taxon>
        <taxon>Bacillota</taxon>
        <taxon>Bacilli</taxon>
        <taxon>Bacillales</taxon>
        <taxon>Paenibacillaceae</taxon>
        <taxon>Aneurinibacillus group</taxon>
        <taxon>Aneurinibacillus</taxon>
    </lineage>
</organism>
<dbReference type="RefSeq" id="WP_157737905.1">
    <property type="nucleotide sequence ID" value="NZ_AP017312.1"/>
</dbReference>
<dbReference type="AlphaFoldDB" id="A0A0U4WGF8"/>
<dbReference type="EMBL" id="AP017312">
    <property type="protein sequence ID" value="BAU27784.1"/>
    <property type="molecule type" value="Genomic_DNA"/>
</dbReference>
<accession>A0A0U4WGF8</accession>
<proteinExistence type="predicted"/>
<protein>
    <submittedName>
        <fullName evidence="1">Uncharacterized protein</fullName>
    </submittedName>
</protein>
<sequence>MRTLQKIIYRIDEELLQLNVDDQGHNQERQALEEARRRYLDMIDLIVKDKENKQ</sequence>
<reference evidence="1 2" key="1">
    <citation type="submission" date="2015-12" db="EMBL/GenBank/DDBJ databases">
        <title>Genome sequence of Aneurinibacillus soli.</title>
        <authorList>
            <person name="Lee J.S."/>
            <person name="Lee K.C."/>
            <person name="Kim K.K."/>
            <person name="Lee B.W."/>
        </authorList>
    </citation>
    <scope>NUCLEOTIDE SEQUENCE [LARGE SCALE GENOMIC DNA]</scope>
    <source>
        <strain evidence="1 2">CB4</strain>
    </source>
</reference>
<name>A0A0U4WGF8_9BACL</name>
<gene>
    <name evidence="1" type="ORF">CB4_01958</name>
</gene>
<evidence type="ECO:0000313" key="2">
    <source>
        <dbReference type="Proteomes" id="UP000217696"/>
    </source>
</evidence>
<dbReference type="KEGG" id="asoc:CB4_01958"/>
<keyword evidence="2" id="KW-1185">Reference proteome</keyword>
<evidence type="ECO:0000313" key="1">
    <source>
        <dbReference type="EMBL" id="BAU27784.1"/>
    </source>
</evidence>